<evidence type="ECO:0000313" key="15">
    <source>
        <dbReference type="Proteomes" id="UP000287361"/>
    </source>
</evidence>
<dbReference type="PANTHER" id="PTHR30573:SF0">
    <property type="entry name" value="QUINOLINATE SYNTHASE, CHLOROPLASTIC"/>
    <property type="match status" value="1"/>
</dbReference>
<dbReference type="GO" id="GO:0034628">
    <property type="term" value="P:'de novo' NAD+ biosynthetic process from L-aspartate"/>
    <property type="evidence" value="ECO:0007669"/>
    <property type="project" value="TreeGrafter"/>
</dbReference>
<dbReference type="OrthoDB" id="9801204at2"/>
<dbReference type="EC" id="2.5.1.72" evidence="4 13"/>
<dbReference type="GO" id="GO:0008987">
    <property type="term" value="F:quinolinate synthetase A activity"/>
    <property type="evidence" value="ECO:0007669"/>
    <property type="project" value="UniProtKB-UniRule"/>
</dbReference>
<dbReference type="InterPro" id="IPR036094">
    <property type="entry name" value="NadA_sf"/>
</dbReference>
<keyword evidence="6" id="KW-0662">Pyridine nucleotide biosynthesis</keyword>
<dbReference type="GO" id="GO:0046872">
    <property type="term" value="F:metal ion binding"/>
    <property type="evidence" value="ECO:0007669"/>
    <property type="project" value="UniProtKB-KW"/>
</dbReference>
<protein>
    <recommendedName>
        <fullName evidence="12 13">Quinolinate synthase</fullName>
        <ecNumber evidence="4 13">2.5.1.72</ecNumber>
    </recommendedName>
</protein>
<evidence type="ECO:0000256" key="10">
    <source>
        <dbReference type="ARBA" id="ARBA00023014"/>
    </source>
</evidence>
<evidence type="ECO:0000256" key="6">
    <source>
        <dbReference type="ARBA" id="ARBA00022642"/>
    </source>
</evidence>
<organism evidence="14 15">
    <name type="scientific">Anaerotignum faecicola</name>
    <dbReference type="NCBI Taxonomy" id="2358141"/>
    <lineage>
        <taxon>Bacteria</taxon>
        <taxon>Bacillati</taxon>
        <taxon>Bacillota</taxon>
        <taxon>Clostridia</taxon>
        <taxon>Lachnospirales</taxon>
        <taxon>Anaerotignaceae</taxon>
        <taxon>Anaerotignum</taxon>
    </lineage>
</organism>
<comment type="cofactor">
    <cofactor evidence="1">
        <name>[4Fe-4S] cluster</name>
        <dbReference type="ChEBI" id="CHEBI:49883"/>
    </cofactor>
</comment>
<dbReference type="SUPFAM" id="SSF142754">
    <property type="entry name" value="NadA-like"/>
    <property type="match status" value="1"/>
</dbReference>
<evidence type="ECO:0000256" key="11">
    <source>
        <dbReference type="ARBA" id="ARBA00050125"/>
    </source>
</evidence>
<evidence type="ECO:0000313" key="14">
    <source>
        <dbReference type="EMBL" id="GCB30169.1"/>
    </source>
</evidence>
<gene>
    <name evidence="14" type="primary">nadA</name>
    <name evidence="14" type="ORF">KGMB03357_18300</name>
</gene>
<evidence type="ECO:0000256" key="1">
    <source>
        <dbReference type="ARBA" id="ARBA00001966"/>
    </source>
</evidence>
<comment type="function">
    <text evidence="2">Catalyzes the condensation of iminoaspartate with dihydroxyacetone phosphate to form quinolinate.</text>
</comment>
<dbReference type="PANTHER" id="PTHR30573">
    <property type="entry name" value="QUINOLINATE SYNTHETASE A"/>
    <property type="match status" value="1"/>
</dbReference>
<evidence type="ECO:0000256" key="2">
    <source>
        <dbReference type="ARBA" id="ARBA00003791"/>
    </source>
</evidence>
<name>A0A401LF34_9FIRM</name>
<dbReference type="UniPathway" id="UPA00253">
    <property type="reaction ID" value="UER00327"/>
</dbReference>
<dbReference type="Proteomes" id="UP000287361">
    <property type="component" value="Unassembled WGS sequence"/>
</dbReference>
<evidence type="ECO:0000256" key="12">
    <source>
        <dbReference type="ARBA" id="ARBA00073059"/>
    </source>
</evidence>
<evidence type="ECO:0000256" key="3">
    <source>
        <dbReference type="ARBA" id="ARBA00005065"/>
    </source>
</evidence>
<keyword evidence="7" id="KW-0808">Transferase</keyword>
<dbReference type="Pfam" id="PF02445">
    <property type="entry name" value="NadA"/>
    <property type="match status" value="1"/>
</dbReference>
<keyword evidence="15" id="KW-1185">Reference proteome</keyword>
<dbReference type="FunFam" id="3.40.50.10800:FF:000001">
    <property type="entry name" value="Quinolinate synthase A"/>
    <property type="match status" value="1"/>
</dbReference>
<keyword evidence="10" id="KW-0411">Iron-sulfur</keyword>
<evidence type="ECO:0000256" key="8">
    <source>
        <dbReference type="ARBA" id="ARBA00022723"/>
    </source>
</evidence>
<accession>A0A401LF34</accession>
<evidence type="ECO:0000256" key="5">
    <source>
        <dbReference type="ARBA" id="ARBA00022485"/>
    </source>
</evidence>
<dbReference type="InterPro" id="IPR003473">
    <property type="entry name" value="NadA"/>
</dbReference>
<evidence type="ECO:0000256" key="7">
    <source>
        <dbReference type="ARBA" id="ARBA00022679"/>
    </source>
</evidence>
<dbReference type="Gene3D" id="3.40.50.10800">
    <property type="entry name" value="NadA-like"/>
    <property type="match status" value="3"/>
</dbReference>
<dbReference type="GO" id="GO:0005829">
    <property type="term" value="C:cytosol"/>
    <property type="evidence" value="ECO:0007669"/>
    <property type="project" value="TreeGrafter"/>
</dbReference>
<comment type="pathway">
    <text evidence="3">Cofactor biosynthesis; NAD(+) biosynthesis; quinolinate from iminoaspartate: step 1/1.</text>
</comment>
<sequence length="301" mass="33234">MNIKDEIKALKEQKNAVILAHYYVADEIQEIADYVGDSFALSKTAATLPNPIIVYCGVSFMGESGCLLSPEKKVLMPDASADCPMAHMVTKAEVDAAREAYEDLAVVCYINSTAEIKSWSDVSVTSANAVQIVRNLPNQNILFIPDQNLGRFIAEQVPEKNIILVNGYCPIHQNISPAEVQELKDAHPNAEVLVHPECPEAVTRLADYIGSTTGIIKHATESEKQEFIIGTEIGVLYELKKRNPDKTFYFPKTAPTCRDMKLITLEKVLHVLQTEENQASVDRAQAEAAGNTLTRMLELSK</sequence>
<evidence type="ECO:0000256" key="9">
    <source>
        <dbReference type="ARBA" id="ARBA00023004"/>
    </source>
</evidence>
<evidence type="ECO:0000256" key="13">
    <source>
        <dbReference type="NCBIfam" id="TIGR00550"/>
    </source>
</evidence>
<dbReference type="NCBIfam" id="TIGR00550">
    <property type="entry name" value="nadA"/>
    <property type="match status" value="1"/>
</dbReference>
<evidence type="ECO:0000256" key="4">
    <source>
        <dbReference type="ARBA" id="ARBA00012669"/>
    </source>
</evidence>
<comment type="caution">
    <text evidence="14">The sequence shown here is derived from an EMBL/GenBank/DDBJ whole genome shotgun (WGS) entry which is preliminary data.</text>
</comment>
<keyword evidence="5" id="KW-0004">4Fe-4S</keyword>
<dbReference type="GO" id="GO:0051539">
    <property type="term" value="F:4 iron, 4 sulfur cluster binding"/>
    <property type="evidence" value="ECO:0007669"/>
    <property type="project" value="UniProtKB-KW"/>
</dbReference>
<keyword evidence="8" id="KW-0479">Metal-binding</keyword>
<keyword evidence="9" id="KW-0408">Iron</keyword>
<dbReference type="NCBIfam" id="NF006878">
    <property type="entry name" value="PRK09375.1-2"/>
    <property type="match status" value="1"/>
</dbReference>
<comment type="catalytic activity">
    <reaction evidence="11">
        <text>iminosuccinate + dihydroxyacetone phosphate = quinolinate + phosphate + 2 H2O + H(+)</text>
        <dbReference type="Rhea" id="RHEA:25888"/>
        <dbReference type="ChEBI" id="CHEBI:15377"/>
        <dbReference type="ChEBI" id="CHEBI:15378"/>
        <dbReference type="ChEBI" id="CHEBI:29959"/>
        <dbReference type="ChEBI" id="CHEBI:43474"/>
        <dbReference type="ChEBI" id="CHEBI:57642"/>
        <dbReference type="ChEBI" id="CHEBI:77875"/>
        <dbReference type="EC" id="2.5.1.72"/>
    </reaction>
    <physiologicalReaction direction="left-to-right" evidence="11">
        <dbReference type="Rhea" id="RHEA:25889"/>
    </physiologicalReaction>
</comment>
<proteinExistence type="predicted"/>
<dbReference type="EMBL" id="BHVZ01000010">
    <property type="protein sequence ID" value="GCB30169.1"/>
    <property type="molecule type" value="Genomic_DNA"/>
</dbReference>
<dbReference type="AlphaFoldDB" id="A0A401LF34"/>
<reference evidence="14 15" key="1">
    <citation type="submission" date="2018-10" db="EMBL/GenBank/DDBJ databases">
        <title>Draft Genome Sequence of Anaerotignum sp. KCTC 15736.</title>
        <authorList>
            <person name="Choi S.H."/>
            <person name="Kim J.S."/>
            <person name="Kang S.W."/>
            <person name="Lee J.S."/>
            <person name="Park S.H."/>
        </authorList>
    </citation>
    <scope>NUCLEOTIDE SEQUENCE [LARGE SCALE GENOMIC DNA]</scope>
    <source>
        <strain evidence="14 15">KCTC 15736</strain>
    </source>
</reference>